<keyword evidence="2" id="KW-1185">Reference proteome</keyword>
<dbReference type="RefSeq" id="WP_205723684.1">
    <property type="nucleotide sequence ID" value="NZ_CP070608.1"/>
</dbReference>
<evidence type="ECO:0000313" key="2">
    <source>
        <dbReference type="Proteomes" id="UP000662783"/>
    </source>
</evidence>
<dbReference type="Proteomes" id="UP000662783">
    <property type="component" value="Chromosome"/>
</dbReference>
<accession>A0A974WJX8</accession>
<reference evidence="1" key="1">
    <citation type="submission" date="2021-02" db="EMBL/GenBank/DDBJ databases">
        <title>Fulvivirga sp. S481 isolated from sea water.</title>
        <authorList>
            <person name="Bae S.S."/>
            <person name="Baek K."/>
        </authorList>
    </citation>
    <scope>NUCLEOTIDE SEQUENCE</scope>
    <source>
        <strain evidence="1">S481</strain>
    </source>
</reference>
<sequence>MKGKTSFSYDYILFMELIYEYDETQQETVEAKIKRRLKYNNLAPYDQNRVNYVRSFKKALSEEIRLLSRSKYFEKTLSKYAQVKDFDVEQMTTDYSAIYPELSIKEIRSMVGFGVHWFYTR</sequence>
<dbReference type="EMBL" id="CP070608">
    <property type="protein sequence ID" value="QSE99173.1"/>
    <property type="molecule type" value="Genomic_DNA"/>
</dbReference>
<gene>
    <name evidence="1" type="ORF">JR347_08820</name>
</gene>
<dbReference type="KEGG" id="fuv:JR347_08820"/>
<protein>
    <submittedName>
        <fullName evidence="1">Uncharacterized protein</fullName>
    </submittedName>
</protein>
<evidence type="ECO:0000313" key="1">
    <source>
        <dbReference type="EMBL" id="QSE99173.1"/>
    </source>
</evidence>
<name>A0A974WJX8_9BACT</name>
<proteinExistence type="predicted"/>
<organism evidence="1 2">
    <name type="scientific">Fulvivirga lutea</name>
    <dbReference type="NCBI Taxonomy" id="2810512"/>
    <lineage>
        <taxon>Bacteria</taxon>
        <taxon>Pseudomonadati</taxon>
        <taxon>Bacteroidota</taxon>
        <taxon>Cytophagia</taxon>
        <taxon>Cytophagales</taxon>
        <taxon>Fulvivirgaceae</taxon>
        <taxon>Fulvivirga</taxon>
    </lineage>
</organism>
<dbReference type="AlphaFoldDB" id="A0A974WJX8"/>